<dbReference type="SUPFAM" id="SSF56954">
    <property type="entry name" value="Outer membrane efflux proteins (OEP)"/>
    <property type="match status" value="1"/>
</dbReference>
<dbReference type="PANTHER" id="PTHR30026">
    <property type="entry name" value="OUTER MEMBRANE PROTEIN TOLC"/>
    <property type="match status" value="1"/>
</dbReference>
<keyword evidence="7" id="KW-0998">Cell outer membrane</keyword>
<dbReference type="InterPro" id="IPR051906">
    <property type="entry name" value="TolC-like"/>
</dbReference>
<evidence type="ECO:0000256" key="7">
    <source>
        <dbReference type="ARBA" id="ARBA00023237"/>
    </source>
</evidence>
<evidence type="ECO:0000256" key="1">
    <source>
        <dbReference type="ARBA" id="ARBA00004442"/>
    </source>
</evidence>
<sequence length="655" mass="72107">MNNSIVLVVTCLIGGAAVLSVSLLAGGCGDAYRNSADRDVYRILEDRKQQALGYDPQTVSEPVIKPSPGLAGQNQPTIDAVEGAPPQGDEKPGPVPSRAYSRIPTTPLPPMAAPALDITPEVAQWGPLGPFIDEIDDGSNVKMDPFAVDMASRWSERRLRYGPVAPRNKPIELDLFESLRYAVRHSRSYRNQMDDLYLAALDVTLERHLLSPRPFVGGSLLYSGGQNDANYNSALTATMNAGVRQRLPYGGEIVAQTLVSFVNALDGNVDDGENASLVLSGSVPLLRGAGMVNLEALISSERDVVYQVRTFEEFRRVFVISVSDAYFRLLASYQSVNNRRTNLKNSQSLLDRTRAIYAANLGGGGAVAGGRTLRLTFLEVQRSEQQLLDAQNSLIDAQEAYLNDLDDFKLLLGMDVRQDVDIIPVALEVNIPELEGYDLIEVANRFRLDLQTARDRIDDARRRVANAENGLLPDLSVVARGEIGNRDNTPGRDIDSRTLRYSGGLNLDLPVDRVAERNVYRRALVSFHQAQRQFEDLADRVAADVRSAARAIQSSRVALAIQKRSTELAQRRLDNANLLLKRGETNARDVVEAQQALIRAQDAFERARADLQVQVLQFLRQTGTLRVDPETGALGRALDRRRPDLSTARTSNTKP</sequence>
<dbReference type="Pfam" id="PF02321">
    <property type="entry name" value="OEP"/>
    <property type="match status" value="1"/>
</dbReference>
<comment type="similarity">
    <text evidence="2">Belongs to the outer membrane factor (OMF) (TC 1.B.17) family.</text>
</comment>
<dbReference type="GO" id="GO:0009279">
    <property type="term" value="C:cell outer membrane"/>
    <property type="evidence" value="ECO:0007669"/>
    <property type="project" value="UniProtKB-SubCell"/>
</dbReference>
<keyword evidence="11" id="KW-1185">Reference proteome</keyword>
<proteinExistence type="inferred from homology"/>
<evidence type="ECO:0000313" key="11">
    <source>
        <dbReference type="Proteomes" id="UP000593765"/>
    </source>
</evidence>
<evidence type="ECO:0000256" key="9">
    <source>
        <dbReference type="SAM" id="MobiDB-lite"/>
    </source>
</evidence>
<dbReference type="GO" id="GO:0015288">
    <property type="term" value="F:porin activity"/>
    <property type="evidence" value="ECO:0007669"/>
    <property type="project" value="TreeGrafter"/>
</dbReference>
<keyword evidence="6" id="KW-0472">Membrane</keyword>
<keyword evidence="3" id="KW-0813">Transport</keyword>
<dbReference type="KEGG" id="hbs:IPV69_08360"/>
<dbReference type="EMBL" id="CP063458">
    <property type="protein sequence ID" value="QOV91351.1"/>
    <property type="molecule type" value="Genomic_DNA"/>
</dbReference>
<protein>
    <submittedName>
        <fullName evidence="10">TolC family protein</fullName>
    </submittedName>
</protein>
<dbReference type="PANTHER" id="PTHR30026:SF20">
    <property type="entry name" value="OUTER MEMBRANE PROTEIN TOLC"/>
    <property type="match status" value="1"/>
</dbReference>
<keyword evidence="8" id="KW-0175">Coiled coil</keyword>
<comment type="subcellular location">
    <subcellularLocation>
        <location evidence="1">Cell outer membrane</location>
    </subcellularLocation>
</comment>
<evidence type="ECO:0000256" key="8">
    <source>
        <dbReference type="SAM" id="Coils"/>
    </source>
</evidence>
<gene>
    <name evidence="10" type="ORF">IPV69_08360</name>
</gene>
<dbReference type="Gene3D" id="1.20.1600.10">
    <property type="entry name" value="Outer membrane efflux proteins (OEP)"/>
    <property type="match status" value="1"/>
</dbReference>
<evidence type="ECO:0000256" key="5">
    <source>
        <dbReference type="ARBA" id="ARBA00022692"/>
    </source>
</evidence>
<dbReference type="GO" id="GO:1990281">
    <property type="term" value="C:efflux pump complex"/>
    <property type="evidence" value="ECO:0007669"/>
    <property type="project" value="TreeGrafter"/>
</dbReference>
<dbReference type="Proteomes" id="UP000593765">
    <property type="component" value="Chromosome"/>
</dbReference>
<feature type="coiled-coil region" evidence="8">
    <location>
        <begin position="443"/>
        <end position="470"/>
    </location>
</feature>
<dbReference type="InterPro" id="IPR003423">
    <property type="entry name" value="OMP_efflux"/>
</dbReference>
<reference evidence="10 11" key="1">
    <citation type="submission" date="2020-10" db="EMBL/GenBank/DDBJ databases">
        <title>Wide distribution of Phycisphaera-like planctomycetes from WD2101 soil group in peatlands and genome analysis of the first cultivated representative.</title>
        <authorList>
            <person name="Dedysh S.N."/>
            <person name="Beletsky A.V."/>
            <person name="Ivanova A."/>
            <person name="Kulichevskaya I.S."/>
            <person name="Suzina N.E."/>
            <person name="Philippov D.A."/>
            <person name="Rakitin A.L."/>
            <person name="Mardanov A.V."/>
            <person name="Ravin N.V."/>
        </authorList>
    </citation>
    <scope>NUCLEOTIDE SEQUENCE [LARGE SCALE GENOMIC DNA]</scope>
    <source>
        <strain evidence="10 11">M1803</strain>
    </source>
</reference>
<evidence type="ECO:0000256" key="4">
    <source>
        <dbReference type="ARBA" id="ARBA00022452"/>
    </source>
</evidence>
<organism evidence="10 11">
    <name type="scientific">Humisphaera borealis</name>
    <dbReference type="NCBI Taxonomy" id="2807512"/>
    <lineage>
        <taxon>Bacteria</taxon>
        <taxon>Pseudomonadati</taxon>
        <taxon>Planctomycetota</taxon>
        <taxon>Phycisphaerae</taxon>
        <taxon>Tepidisphaerales</taxon>
        <taxon>Tepidisphaeraceae</taxon>
        <taxon>Humisphaera</taxon>
    </lineage>
</organism>
<feature type="region of interest" description="Disordered" evidence="9">
    <location>
        <begin position="66"/>
        <end position="100"/>
    </location>
</feature>
<accession>A0A7M2X2U2</accession>
<dbReference type="GO" id="GO:0015562">
    <property type="term" value="F:efflux transmembrane transporter activity"/>
    <property type="evidence" value="ECO:0007669"/>
    <property type="project" value="InterPro"/>
</dbReference>
<evidence type="ECO:0000256" key="6">
    <source>
        <dbReference type="ARBA" id="ARBA00023136"/>
    </source>
</evidence>
<feature type="region of interest" description="Disordered" evidence="9">
    <location>
        <begin position="630"/>
        <end position="655"/>
    </location>
</feature>
<keyword evidence="5" id="KW-0812">Transmembrane</keyword>
<name>A0A7M2X2U2_9BACT</name>
<evidence type="ECO:0000256" key="3">
    <source>
        <dbReference type="ARBA" id="ARBA00022448"/>
    </source>
</evidence>
<dbReference type="RefSeq" id="WP_206294595.1">
    <property type="nucleotide sequence ID" value="NZ_CP063458.1"/>
</dbReference>
<evidence type="ECO:0000313" key="10">
    <source>
        <dbReference type="EMBL" id="QOV91351.1"/>
    </source>
</evidence>
<evidence type="ECO:0000256" key="2">
    <source>
        <dbReference type="ARBA" id="ARBA00007613"/>
    </source>
</evidence>
<keyword evidence="4" id="KW-1134">Transmembrane beta strand</keyword>
<dbReference type="AlphaFoldDB" id="A0A7M2X2U2"/>